<dbReference type="AlphaFoldDB" id="A0A1X7JTC9"/>
<feature type="transmembrane region" description="Helical" evidence="1">
    <location>
        <begin position="6"/>
        <end position="26"/>
    </location>
</feature>
<keyword evidence="1" id="KW-0472">Membrane</keyword>
<gene>
    <name evidence="2" type="ORF">SAMN06275492_11623</name>
</gene>
<dbReference type="STRING" id="561720.SAMN06275492_11623"/>
<sequence length="56" mass="6535">MNLVTINNAVMVLYYLISAFFLIAVVRNFVKTKDPQEAVLYTIVMMPFVLRILRLK</sequence>
<protein>
    <submittedName>
        <fullName evidence="2">Uncharacterized protein</fullName>
    </submittedName>
</protein>
<dbReference type="EMBL" id="FXBB01000016">
    <property type="protein sequence ID" value="SMG31642.1"/>
    <property type="molecule type" value="Genomic_DNA"/>
</dbReference>
<keyword evidence="1" id="KW-0812">Transmembrane</keyword>
<evidence type="ECO:0000256" key="1">
    <source>
        <dbReference type="SAM" id="Phobius"/>
    </source>
</evidence>
<feature type="transmembrane region" description="Helical" evidence="1">
    <location>
        <begin position="38"/>
        <end position="55"/>
    </location>
</feature>
<organism evidence="2 3">
    <name type="scientific">Dethiosulfovibrio salsuginis</name>
    <dbReference type="NCBI Taxonomy" id="561720"/>
    <lineage>
        <taxon>Bacteria</taxon>
        <taxon>Thermotogati</taxon>
        <taxon>Synergistota</taxon>
        <taxon>Synergistia</taxon>
        <taxon>Synergistales</taxon>
        <taxon>Dethiosulfovibrionaceae</taxon>
        <taxon>Dethiosulfovibrio</taxon>
    </lineage>
</organism>
<dbReference type="RefSeq" id="WP_200806648.1">
    <property type="nucleotide sequence ID" value="NZ_FXBB01000016.1"/>
</dbReference>
<evidence type="ECO:0000313" key="2">
    <source>
        <dbReference type="EMBL" id="SMG31642.1"/>
    </source>
</evidence>
<keyword evidence="3" id="KW-1185">Reference proteome</keyword>
<reference evidence="3" key="1">
    <citation type="submission" date="2017-04" db="EMBL/GenBank/DDBJ databases">
        <authorList>
            <person name="Varghese N."/>
            <person name="Submissions S."/>
        </authorList>
    </citation>
    <scope>NUCLEOTIDE SEQUENCE [LARGE SCALE GENOMIC DNA]</scope>
    <source>
        <strain evidence="3">USBA 82</strain>
    </source>
</reference>
<dbReference type="Proteomes" id="UP000193355">
    <property type="component" value="Unassembled WGS sequence"/>
</dbReference>
<name>A0A1X7JTC9_9BACT</name>
<evidence type="ECO:0000313" key="3">
    <source>
        <dbReference type="Proteomes" id="UP000193355"/>
    </source>
</evidence>
<proteinExistence type="predicted"/>
<accession>A0A1X7JTC9</accession>
<keyword evidence="1" id="KW-1133">Transmembrane helix</keyword>